<organism evidence="1 2">
    <name type="scientific">Emticicia aquatica</name>
    <dbReference type="NCBI Taxonomy" id="1681835"/>
    <lineage>
        <taxon>Bacteria</taxon>
        <taxon>Pseudomonadati</taxon>
        <taxon>Bacteroidota</taxon>
        <taxon>Cytophagia</taxon>
        <taxon>Cytophagales</taxon>
        <taxon>Leadbetterellaceae</taxon>
        <taxon>Emticicia</taxon>
    </lineage>
</organism>
<keyword evidence="2" id="KW-1185">Reference proteome</keyword>
<evidence type="ECO:0000313" key="2">
    <source>
        <dbReference type="Proteomes" id="UP000837932"/>
    </source>
</evidence>
<accession>A0ABM9AL27</accession>
<dbReference type="Gene3D" id="2.180.10.10">
    <property type="entry name" value="RHS repeat-associated core"/>
    <property type="match status" value="1"/>
</dbReference>
<proteinExistence type="predicted"/>
<protein>
    <recommendedName>
        <fullName evidence="3">RHS repeat-associated core domain-containing protein</fullName>
    </recommendedName>
</protein>
<sequence>MGNSRVACRCVEKPTATTTTDAAYLPAETLTEHYEPWGASIAADILPVPLPTLPNALPSINTPQNRFTYNGKELQTDIGLFEYGFRWYDPMNVRFTSVDPLANDYTYKTPYDYAENEPIAGVDLDGAERKDSKKEESIFAKFSDYIEKATRGINITSTLTFGPQVGVELEAKGSGLGIDFSPASVKLMEHSLGRTNDGKYSETSTILNTTKTETENSKSIIQKKVEKDIKGVEVENKIGGTVSLGSTGVGIEIGQKQKINFCDGCSSDVIQYTKTEKGFRGFALETTNEFSRGTPLPAKTEIIYYKAAFKFIVGFEIKISAKPE</sequence>
<dbReference type="Proteomes" id="UP000837932">
    <property type="component" value="Unassembled WGS sequence"/>
</dbReference>
<evidence type="ECO:0008006" key="3">
    <source>
        <dbReference type="Google" id="ProtNLM"/>
    </source>
</evidence>
<gene>
    <name evidence="1" type="ORF">EMA8858_00350</name>
</gene>
<dbReference type="RefSeq" id="WP_238803990.1">
    <property type="nucleotide sequence ID" value="NZ_CAKLPY010000001.1"/>
</dbReference>
<dbReference type="EMBL" id="CAKLPY010000001">
    <property type="protein sequence ID" value="CAH0994241.1"/>
    <property type="molecule type" value="Genomic_DNA"/>
</dbReference>
<reference evidence="1" key="1">
    <citation type="submission" date="2021-12" db="EMBL/GenBank/DDBJ databases">
        <authorList>
            <person name="Rodrigo-Torres L."/>
            <person name="Arahal R. D."/>
            <person name="Lucena T."/>
        </authorList>
    </citation>
    <scope>NUCLEOTIDE SEQUENCE</scope>
    <source>
        <strain evidence="1">CECT 8858</strain>
    </source>
</reference>
<name>A0ABM9AL27_9BACT</name>
<dbReference type="NCBIfam" id="TIGR03696">
    <property type="entry name" value="Rhs_assc_core"/>
    <property type="match status" value="1"/>
</dbReference>
<comment type="caution">
    <text evidence="1">The sequence shown here is derived from an EMBL/GenBank/DDBJ whole genome shotgun (WGS) entry which is preliminary data.</text>
</comment>
<evidence type="ECO:0000313" key="1">
    <source>
        <dbReference type="EMBL" id="CAH0994241.1"/>
    </source>
</evidence>
<dbReference type="InterPro" id="IPR022385">
    <property type="entry name" value="Rhs_assc_core"/>
</dbReference>